<protein>
    <submittedName>
        <fullName evidence="3">Chromate resistance protein</fullName>
    </submittedName>
</protein>
<dbReference type="Proteomes" id="UP001158500">
    <property type="component" value="Unassembled WGS sequence"/>
</dbReference>
<dbReference type="AlphaFoldDB" id="A0AA42P824"/>
<dbReference type="Pfam" id="PF09828">
    <property type="entry name" value="ChrB_C"/>
    <property type="match status" value="1"/>
</dbReference>
<organism evidence="3 4">
    <name type="scientific">Stutzerimonas stutzeri</name>
    <name type="common">Pseudomonas stutzeri</name>
    <dbReference type="NCBI Taxonomy" id="316"/>
    <lineage>
        <taxon>Bacteria</taxon>
        <taxon>Pseudomonadati</taxon>
        <taxon>Pseudomonadota</taxon>
        <taxon>Gammaproteobacteria</taxon>
        <taxon>Pseudomonadales</taxon>
        <taxon>Pseudomonadaceae</taxon>
        <taxon>Stutzerimonas</taxon>
    </lineage>
</organism>
<dbReference type="Pfam" id="PF20229">
    <property type="entry name" value="ChrB_N"/>
    <property type="match status" value="1"/>
</dbReference>
<comment type="caution">
    <text evidence="3">The sequence shown here is derived from an EMBL/GenBank/DDBJ whole genome shotgun (WGS) entry which is preliminary data.</text>
</comment>
<evidence type="ECO:0000259" key="2">
    <source>
        <dbReference type="Pfam" id="PF20229"/>
    </source>
</evidence>
<dbReference type="InterPro" id="IPR018634">
    <property type="entry name" value="ChrB_C"/>
</dbReference>
<proteinExistence type="predicted"/>
<evidence type="ECO:0000313" key="4">
    <source>
        <dbReference type="Proteomes" id="UP001158500"/>
    </source>
</evidence>
<feature type="domain" description="ChrB N-terminal" evidence="2">
    <location>
        <begin position="19"/>
        <end position="148"/>
    </location>
</feature>
<dbReference type="RefSeq" id="WP_260465245.1">
    <property type="nucleotide sequence ID" value="NZ_JAOCAE010000003.1"/>
</dbReference>
<feature type="domain" description="ChrB C-terminal" evidence="1">
    <location>
        <begin position="178"/>
        <end position="305"/>
    </location>
</feature>
<reference evidence="3" key="1">
    <citation type="submission" date="2022-09" db="EMBL/GenBank/DDBJ databases">
        <title>Intensive care unit water sources are persistently colonized with multi-drug resistant bacteria and are the site of extensive horizontal gene transfer of antibiotic resistance genes.</title>
        <authorList>
            <person name="Diorio-Toth L."/>
        </authorList>
    </citation>
    <scope>NUCLEOTIDE SEQUENCE</scope>
    <source>
        <strain evidence="3">GD03947</strain>
    </source>
</reference>
<name>A0AA42P824_STUST</name>
<dbReference type="EMBL" id="JAOCAE010000003">
    <property type="protein sequence ID" value="MDH1235683.1"/>
    <property type="molecule type" value="Genomic_DNA"/>
</dbReference>
<accession>A0AA42P824</accession>
<gene>
    <name evidence="3" type="ORF">N5C32_06500</name>
</gene>
<sequence>MIHWLCLILALPTSNAAERMRAWRALKAAGAAALRDGVYLLPDQPACRESMSRVERDILGGEGYACVLPVCDPQGERFVSLFSRASEYASLRAEADAQLIQVTPETALSLTRQARKLRKAYAQLTEIDFFPDAAQQQADAKLRELELAISRALSRDEPSSQEQALERLSLHEFKGRTWATRCRPWVDRLASAWLIRRFIDPAARILWLPTPEACPSEALGFDFDGARFSHVGDRVTFETIQASFSLAAPGLDRVAAVVHYLDIGGTQPAEAAGVERVLAGLRASLESDDELLDAACAIFDGLLAAFAVETQTDE</sequence>
<evidence type="ECO:0000259" key="1">
    <source>
        <dbReference type="Pfam" id="PF09828"/>
    </source>
</evidence>
<evidence type="ECO:0000313" key="3">
    <source>
        <dbReference type="EMBL" id="MDH1235683.1"/>
    </source>
</evidence>
<dbReference type="InterPro" id="IPR046858">
    <property type="entry name" value="ChrB_N"/>
</dbReference>